<dbReference type="SUPFAM" id="SSF82895">
    <property type="entry name" value="TSP-1 type 1 repeat"/>
    <property type="match status" value="1"/>
</dbReference>
<keyword evidence="1" id="KW-0732">Signal</keyword>
<feature type="signal peptide" evidence="1">
    <location>
        <begin position="1"/>
        <end position="29"/>
    </location>
</feature>
<proteinExistence type="predicted"/>
<dbReference type="Pfam" id="PF00090">
    <property type="entry name" value="TSP_1"/>
    <property type="match status" value="1"/>
</dbReference>
<reference evidence="2 3" key="2">
    <citation type="submission" date="2018-11" db="EMBL/GenBank/DDBJ databases">
        <authorList>
            <consortium name="Pathogen Informatics"/>
        </authorList>
    </citation>
    <scope>NUCLEOTIDE SEQUENCE [LARGE SCALE GENOMIC DNA]</scope>
</reference>
<evidence type="ECO:0000313" key="4">
    <source>
        <dbReference type="WBParaSite" id="GPUH_0000101001-mRNA-1"/>
    </source>
</evidence>
<dbReference type="PROSITE" id="PS50092">
    <property type="entry name" value="TSP1"/>
    <property type="match status" value="1"/>
</dbReference>
<keyword evidence="3" id="KW-1185">Reference proteome</keyword>
<gene>
    <name evidence="2" type="ORF">GPUH_LOCUS1010</name>
</gene>
<dbReference type="Proteomes" id="UP000271098">
    <property type="component" value="Unassembled WGS sequence"/>
</dbReference>
<dbReference type="EMBL" id="UYRT01001103">
    <property type="protein sequence ID" value="VDK29208.1"/>
    <property type="molecule type" value="Genomic_DNA"/>
</dbReference>
<dbReference type="PANTHER" id="PTHR31507">
    <property type="entry name" value="PROTEIN CBG15923"/>
    <property type="match status" value="1"/>
</dbReference>
<evidence type="ECO:0000313" key="3">
    <source>
        <dbReference type="Proteomes" id="UP000271098"/>
    </source>
</evidence>
<dbReference type="PANTHER" id="PTHR31507:SF12">
    <property type="entry name" value="C6 DOMAIN-CONTAINING PROTEIN"/>
    <property type="match status" value="1"/>
</dbReference>
<dbReference type="InterPro" id="IPR000884">
    <property type="entry name" value="TSP1_rpt"/>
</dbReference>
<name>A0A183CX19_9BILA</name>
<dbReference type="SMART" id="SM00209">
    <property type="entry name" value="TSP1"/>
    <property type="match status" value="1"/>
</dbReference>
<feature type="chain" id="PRO_5043138467" evidence="1">
    <location>
        <begin position="30"/>
        <end position="112"/>
    </location>
</feature>
<organism evidence="4">
    <name type="scientific">Gongylonema pulchrum</name>
    <dbReference type="NCBI Taxonomy" id="637853"/>
    <lineage>
        <taxon>Eukaryota</taxon>
        <taxon>Metazoa</taxon>
        <taxon>Ecdysozoa</taxon>
        <taxon>Nematoda</taxon>
        <taxon>Chromadorea</taxon>
        <taxon>Rhabditida</taxon>
        <taxon>Spirurina</taxon>
        <taxon>Spiruromorpha</taxon>
        <taxon>Spiruroidea</taxon>
        <taxon>Gongylonematidae</taxon>
        <taxon>Gongylonema</taxon>
    </lineage>
</organism>
<dbReference type="InterPro" id="IPR036383">
    <property type="entry name" value="TSP1_rpt_sf"/>
</dbReference>
<dbReference type="Gene3D" id="2.20.100.10">
    <property type="entry name" value="Thrombospondin type-1 (TSP1) repeat"/>
    <property type="match status" value="1"/>
</dbReference>
<dbReference type="AlphaFoldDB" id="A0A183CX19"/>
<reference evidence="4" key="1">
    <citation type="submission" date="2016-06" db="UniProtKB">
        <authorList>
            <consortium name="WormBaseParasite"/>
        </authorList>
    </citation>
    <scope>IDENTIFICATION</scope>
</reference>
<evidence type="ECO:0000313" key="2">
    <source>
        <dbReference type="EMBL" id="VDK29208.1"/>
    </source>
</evidence>
<evidence type="ECO:0000256" key="1">
    <source>
        <dbReference type="SAM" id="SignalP"/>
    </source>
</evidence>
<dbReference type="WBParaSite" id="GPUH_0000101001-mRNA-1">
    <property type="protein sequence ID" value="GPUH_0000101001-mRNA-1"/>
    <property type="gene ID" value="GPUH_0000101001"/>
</dbReference>
<protein>
    <submittedName>
        <fullName evidence="4">Venom protein</fullName>
    </submittedName>
</protein>
<accession>A0A183CX19</accession>
<sequence>MLKLANIGTCAFLLLAVFLVCQSEQSANASGFFSECEGRWLEWSDWTKCSDECGACGKAMRVRSCLSPYQHCSCKGLVFALSVCNMEVCRHPRPPCCHPHKVVTLFGTFVCF</sequence>
<dbReference type="OrthoDB" id="5876856at2759"/>